<dbReference type="AlphaFoldDB" id="A0A4R5ULY9"/>
<dbReference type="Proteomes" id="UP000295238">
    <property type="component" value="Unassembled WGS sequence"/>
</dbReference>
<proteinExistence type="predicted"/>
<comment type="caution">
    <text evidence="2">The sequence shown here is derived from an EMBL/GenBank/DDBJ whole genome shotgun (WGS) entry which is preliminary data.</text>
</comment>
<protein>
    <submittedName>
        <fullName evidence="2">BON domain-containing protein</fullName>
    </submittedName>
</protein>
<accession>A0A4R5ULY9</accession>
<gene>
    <name evidence="2" type="ORF">E2F50_01445</name>
</gene>
<dbReference type="Pfam" id="PF04972">
    <property type="entry name" value="BON"/>
    <property type="match status" value="1"/>
</dbReference>
<dbReference type="PROSITE" id="PS50914">
    <property type="entry name" value="BON"/>
    <property type="match status" value="1"/>
</dbReference>
<dbReference type="EMBL" id="SMTL01000001">
    <property type="protein sequence ID" value="TDK38836.1"/>
    <property type="molecule type" value="Genomic_DNA"/>
</dbReference>
<dbReference type="InterPro" id="IPR007055">
    <property type="entry name" value="BON_dom"/>
</dbReference>
<organism evidence="2 3">
    <name type="scientific">Rhizobium deserti</name>
    <dbReference type="NCBI Taxonomy" id="2547961"/>
    <lineage>
        <taxon>Bacteria</taxon>
        <taxon>Pseudomonadati</taxon>
        <taxon>Pseudomonadota</taxon>
        <taxon>Alphaproteobacteria</taxon>
        <taxon>Hyphomicrobiales</taxon>
        <taxon>Rhizobiaceae</taxon>
        <taxon>Rhizobium/Agrobacterium group</taxon>
        <taxon>Rhizobium</taxon>
    </lineage>
</organism>
<reference evidence="2 3" key="1">
    <citation type="submission" date="2019-03" db="EMBL/GenBank/DDBJ databases">
        <title>Rhizobium sp. nov., an bacterium isolated from biocrust in Mu Us Desert.</title>
        <authorList>
            <person name="Lixiong L."/>
        </authorList>
    </citation>
    <scope>NUCLEOTIDE SEQUENCE [LARGE SCALE GENOMIC DNA]</scope>
    <source>
        <strain evidence="2 3">SPY-1</strain>
    </source>
</reference>
<evidence type="ECO:0000259" key="1">
    <source>
        <dbReference type="PROSITE" id="PS50914"/>
    </source>
</evidence>
<keyword evidence="3" id="KW-1185">Reference proteome</keyword>
<evidence type="ECO:0000313" key="3">
    <source>
        <dbReference type="Proteomes" id="UP000295238"/>
    </source>
</evidence>
<sequence length="165" mass="18046">MNFRFLHHDLETGDFRRSSAASCNVIWQTAQMPSVPRILLTCIPTRSGTLMTNNRSFISGSCSRWSWNMFLSSSHAGTSFEFGRDQGTSFGKPAIEAELTYLSGLDSSDIQVEESGHFIVLEGTVRSSADLARVTRVAMEIVGRDKVICQLAVVPSTKAPGLLLA</sequence>
<evidence type="ECO:0000313" key="2">
    <source>
        <dbReference type="EMBL" id="TDK38836.1"/>
    </source>
</evidence>
<name>A0A4R5ULY9_9HYPH</name>
<feature type="domain" description="BON" evidence="1">
    <location>
        <begin position="87"/>
        <end position="155"/>
    </location>
</feature>